<dbReference type="InterPro" id="IPR011256">
    <property type="entry name" value="Reg_factor_effector_dom_sf"/>
</dbReference>
<evidence type="ECO:0000256" key="1">
    <source>
        <dbReference type="ARBA" id="ARBA00009817"/>
    </source>
</evidence>
<name>A0ABM4CRK2_HYDVU</name>
<dbReference type="PANTHER" id="PTHR11220">
    <property type="entry name" value="HEME-BINDING PROTEIN-RELATED"/>
    <property type="match status" value="1"/>
</dbReference>
<proteinExistence type="inferred from homology"/>
<dbReference type="RefSeq" id="XP_065664515.1">
    <property type="nucleotide sequence ID" value="XM_065808443.1"/>
</dbReference>
<dbReference type="GeneID" id="136086166"/>
<dbReference type="Gene3D" id="3.20.80.10">
    <property type="entry name" value="Regulatory factor, effector binding domain"/>
    <property type="match status" value="1"/>
</dbReference>
<dbReference type="InterPro" id="IPR006917">
    <property type="entry name" value="SOUL_heme-bd"/>
</dbReference>
<sequence>MKKSVLAILWRCSNISNSEERHQFCPCTKESWWNEEYPEFSNNLKCHKFTIKSKDDGYEERCYDESTWAAASIQAPHDKTRILAFQPLYQTLFKYINGKNDQKVKIPMIAPVLVSMKKLPNKNDTLEIKMHFFIPPTILMIPKPTNNAVKFVSYPKLCVYVRVFGGYQMEVDRILEVQRNILTDALDKAGRKYQEVCLVYAGYDSPLKLFHRHNEIMLGVESEDTDKLNIFPNEISPQIQLNDVD</sequence>
<gene>
    <name evidence="3" type="primary">LOC136086166</name>
</gene>
<accession>A0ABM4CRK2</accession>
<comment type="similarity">
    <text evidence="1">Belongs to the HEBP family.</text>
</comment>
<reference evidence="3" key="1">
    <citation type="submission" date="2025-08" db="UniProtKB">
        <authorList>
            <consortium name="RefSeq"/>
        </authorList>
    </citation>
    <scope>IDENTIFICATION</scope>
</reference>
<protein>
    <submittedName>
        <fullName evidence="3">Heme-binding protein 1-like</fullName>
    </submittedName>
</protein>
<dbReference type="Pfam" id="PF04832">
    <property type="entry name" value="SOUL"/>
    <property type="match status" value="1"/>
</dbReference>
<evidence type="ECO:0000313" key="3">
    <source>
        <dbReference type="RefSeq" id="XP_065664515.1"/>
    </source>
</evidence>
<evidence type="ECO:0000313" key="2">
    <source>
        <dbReference type="Proteomes" id="UP001652625"/>
    </source>
</evidence>
<organism evidence="2 3">
    <name type="scientific">Hydra vulgaris</name>
    <name type="common">Hydra</name>
    <name type="synonym">Hydra attenuata</name>
    <dbReference type="NCBI Taxonomy" id="6087"/>
    <lineage>
        <taxon>Eukaryota</taxon>
        <taxon>Metazoa</taxon>
        <taxon>Cnidaria</taxon>
        <taxon>Hydrozoa</taxon>
        <taxon>Hydroidolina</taxon>
        <taxon>Anthoathecata</taxon>
        <taxon>Aplanulata</taxon>
        <taxon>Hydridae</taxon>
        <taxon>Hydra</taxon>
    </lineage>
</organism>
<dbReference type="Proteomes" id="UP001652625">
    <property type="component" value="Chromosome 10"/>
</dbReference>
<dbReference type="PANTHER" id="PTHR11220:SF1">
    <property type="entry name" value="HEME-BINDING PROTEIN 2"/>
    <property type="match status" value="1"/>
</dbReference>
<dbReference type="SUPFAM" id="SSF55136">
    <property type="entry name" value="Probable bacterial effector-binding domain"/>
    <property type="match status" value="1"/>
</dbReference>
<keyword evidence="2" id="KW-1185">Reference proteome</keyword>